<evidence type="ECO:0000313" key="3">
    <source>
        <dbReference type="EMBL" id="MDS0258575.1"/>
    </source>
</evidence>
<feature type="compositionally biased region" description="Polar residues" evidence="1">
    <location>
        <begin position="376"/>
        <end position="385"/>
    </location>
</feature>
<feature type="region of interest" description="Disordered" evidence="1">
    <location>
        <begin position="311"/>
        <end position="447"/>
    </location>
</feature>
<dbReference type="EMBL" id="JAMQON010000001">
    <property type="protein sequence ID" value="MDS0258575.1"/>
    <property type="molecule type" value="Genomic_DNA"/>
</dbReference>
<accession>A0ABU2FA30</accession>
<dbReference type="InterPro" id="IPR027924">
    <property type="entry name" value="XkdF"/>
</dbReference>
<protein>
    <submittedName>
        <fullName evidence="3">XkdF-like putative serine protease domain-containing protein</fullName>
    </submittedName>
</protein>
<name>A0ABU2FA30_9EURY</name>
<dbReference type="Pfam" id="PF14550">
    <property type="entry name" value="Peptidase_S78_2"/>
    <property type="match status" value="1"/>
</dbReference>
<evidence type="ECO:0000313" key="4">
    <source>
        <dbReference type="Proteomes" id="UP001259659"/>
    </source>
</evidence>
<organism evidence="3 4">
    <name type="scientific">Haloarcula saliterrae</name>
    <dbReference type="NCBI Taxonomy" id="2950534"/>
    <lineage>
        <taxon>Archaea</taxon>
        <taxon>Methanobacteriati</taxon>
        <taxon>Methanobacteriota</taxon>
        <taxon>Stenosarchaea group</taxon>
        <taxon>Halobacteria</taxon>
        <taxon>Halobacteriales</taxon>
        <taxon>Haloarculaceae</taxon>
        <taxon>Haloarcula</taxon>
    </lineage>
</organism>
<comment type="caution">
    <text evidence="3">The sequence shown here is derived from an EMBL/GenBank/DDBJ whole genome shotgun (WGS) entry which is preliminary data.</text>
</comment>
<dbReference type="RefSeq" id="WP_310918139.1">
    <property type="nucleotide sequence ID" value="NZ_JAMQON010000001.1"/>
</dbReference>
<dbReference type="Proteomes" id="UP001259659">
    <property type="component" value="Unassembled WGS sequence"/>
</dbReference>
<feature type="compositionally biased region" description="Acidic residues" evidence="1">
    <location>
        <begin position="431"/>
        <end position="441"/>
    </location>
</feature>
<feature type="compositionally biased region" description="Polar residues" evidence="1">
    <location>
        <begin position="261"/>
        <end position="271"/>
    </location>
</feature>
<reference evidence="3 4" key="1">
    <citation type="submission" date="2022-06" db="EMBL/GenBank/DDBJ databases">
        <title>Haloarcula sp. a new haloarchaeum isolate from saline soil.</title>
        <authorList>
            <person name="Strakova D."/>
            <person name="Galisteo C."/>
            <person name="Sanchez-Porro C."/>
            <person name="Ventosa A."/>
        </authorList>
    </citation>
    <scope>NUCLEOTIDE SEQUENCE [LARGE SCALE GENOMIC DNA]</scope>
    <source>
        <strain evidence="3 4">S1CR25-12</strain>
    </source>
</reference>
<proteinExistence type="predicted"/>
<keyword evidence="4" id="KW-1185">Reference proteome</keyword>
<feature type="region of interest" description="Disordered" evidence="1">
    <location>
        <begin position="460"/>
        <end position="490"/>
    </location>
</feature>
<feature type="compositionally biased region" description="Acidic residues" evidence="1">
    <location>
        <begin position="335"/>
        <end position="346"/>
    </location>
</feature>
<feature type="compositionally biased region" description="Polar residues" evidence="1">
    <location>
        <begin position="470"/>
        <end position="481"/>
    </location>
</feature>
<sequence length="490" mass="52746">MPPVTKAGGDAFRKEVEFVAKDDAEQKATGIVMVPDKADLQQDFAREETIRSFADEFGALYDSGSADGGIMHAAWPSEWMSLERNEVLDEAEDIGGATAPEGAWVQEWQYDDAGTWALVEDGILEGYSIGAVNVQWDGPFVPGEDEAVDDVETPEQLPDDAMVWELTDGIVRETSTVDIPAVPDAEILETKADAEKRLGDYLGDQDGFVAEAMERGHSEEEAERLWDNLNRALEEDGAADPGKQSALAKAGRAFLSALSPGGNSEANTTETPDTDPAREKDGQTLSADNRKAIMASVDAGLDALHDAGMDVPKRFTDRDDVDFDMSEYDGRTWSVDEDDPEDDDEDDKHAAGGDTPDDTNNMSDNDDGGDADKSLAEQNAEQINELTDAVKSLTEAVDGDGSDADADKTAEVELPDGTVAEVSKEEAMAWFDEDSETEKDVDEGVTKSDIEALHRRLDSISREAAGTDQLDGNNGSETGSATDDIAKRLS</sequence>
<evidence type="ECO:0000259" key="2">
    <source>
        <dbReference type="Pfam" id="PF14550"/>
    </source>
</evidence>
<evidence type="ECO:0000256" key="1">
    <source>
        <dbReference type="SAM" id="MobiDB-lite"/>
    </source>
</evidence>
<feature type="region of interest" description="Disordered" evidence="1">
    <location>
        <begin position="257"/>
        <end position="289"/>
    </location>
</feature>
<gene>
    <name evidence="3" type="ORF">NDI56_04010</name>
</gene>
<feature type="domain" description="Phage-like element PBSX protein XkdF" evidence="2">
    <location>
        <begin position="15"/>
        <end position="132"/>
    </location>
</feature>